<evidence type="ECO:0000256" key="1">
    <source>
        <dbReference type="SAM" id="Phobius"/>
    </source>
</evidence>
<evidence type="ECO:0000313" key="2">
    <source>
        <dbReference type="EMBL" id="SBV52225.1"/>
    </source>
</evidence>
<keyword evidence="1" id="KW-0812">Transmembrane</keyword>
<feature type="transmembrane region" description="Helical" evidence="1">
    <location>
        <begin position="12"/>
        <end position="31"/>
    </location>
</feature>
<dbReference type="Proteomes" id="UP000092503">
    <property type="component" value="Unassembled WGS sequence"/>
</dbReference>
<name>A0A1C3NP90_9XANT</name>
<protein>
    <submittedName>
        <fullName evidence="2">Cytochrome D ubiquinol oxidase subunit I</fullName>
    </submittedName>
</protein>
<reference evidence="2 3" key="1">
    <citation type="submission" date="2016-06" db="EMBL/GenBank/DDBJ databases">
        <authorList>
            <person name="Kjaerup R.B."/>
            <person name="Dalgaard T.S."/>
            <person name="Juul-Madsen H.R."/>
        </authorList>
    </citation>
    <scope>NUCLEOTIDE SEQUENCE [LARGE SCALE GENOMIC DNA]</scope>
    <source>
        <strain evidence="2">LMG947</strain>
    </source>
</reference>
<dbReference type="AlphaFoldDB" id="A0A1C3NP90"/>
<gene>
    <name evidence="2" type="ORF">XBLMG947_3018</name>
</gene>
<dbReference type="PROSITE" id="PS51257">
    <property type="entry name" value="PROKAR_LIPOPROTEIN"/>
    <property type="match status" value="1"/>
</dbReference>
<keyword evidence="1" id="KW-0472">Membrane</keyword>
<proteinExistence type="predicted"/>
<sequence length="32" mass="3515">MDTVPRVLPVLWSCRIMAAIGSYLIVFFAAAC</sequence>
<evidence type="ECO:0000313" key="3">
    <source>
        <dbReference type="Proteomes" id="UP000092503"/>
    </source>
</evidence>
<keyword evidence="1" id="KW-1133">Transmembrane helix</keyword>
<dbReference type="EMBL" id="FLTX01000046">
    <property type="protein sequence ID" value="SBV52225.1"/>
    <property type="molecule type" value="Genomic_DNA"/>
</dbReference>
<accession>A0A1C3NP90</accession>
<organism evidence="2 3">
    <name type="scientific">Xanthomonas bromi</name>
    <dbReference type="NCBI Taxonomy" id="56449"/>
    <lineage>
        <taxon>Bacteria</taxon>
        <taxon>Pseudomonadati</taxon>
        <taxon>Pseudomonadota</taxon>
        <taxon>Gammaproteobacteria</taxon>
        <taxon>Lysobacterales</taxon>
        <taxon>Lysobacteraceae</taxon>
        <taxon>Xanthomonas</taxon>
    </lineage>
</organism>